<evidence type="ECO:0000256" key="1">
    <source>
        <dbReference type="ARBA" id="ARBA00006347"/>
    </source>
</evidence>
<evidence type="ECO:0000256" key="2">
    <source>
        <dbReference type="ARBA" id="ARBA00022729"/>
    </source>
</evidence>
<name>A2E9H1_TRIV3</name>
<dbReference type="OrthoDB" id="72053at2759"/>
<evidence type="ECO:0000313" key="5">
    <source>
        <dbReference type="EMBL" id="EAY10735.1"/>
    </source>
</evidence>
<dbReference type="AlphaFoldDB" id="A2E9H1"/>
<dbReference type="SUPFAM" id="SSF52833">
    <property type="entry name" value="Thioredoxin-like"/>
    <property type="match status" value="1"/>
</dbReference>
<evidence type="ECO:0000313" key="6">
    <source>
        <dbReference type="Proteomes" id="UP000001542"/>
    </source>
</evidence>
<reference evidence="5" key="1">
    <citation type="submission" date="2006-10" db="EMBL/GenBank/DDBJ databases">
        <authorList>
            <person name="Amadeo P."/>
            <person name="Zhao Q."/>
            <person name="Wortman J."/>
            <person name="Fraser-Liggett C."/>
            <person name="Carlton J."/>
        </authorList>
    </citation>
    <scope>NUCLEOTIDE SEQUENCE</scope>
    <source>
        <strain evidence="5">G3</strain>
    </source>
</reference>
<comment type="similarity">
    <text evidence="1">Belongs to the protein disulfide isomerase family.</text>
</comment>
<keyword evidence="6" id="KW-1185">Reference proteome</keyword>
<keyword evidence="3" id="KW-0812">Transmembrane</keyword>
<dbReference type="GO" id="GO:0003756">
    <property type="term" value="F:protein disulfide isomerase activity"/>
    <property type="evidence" value="ECO:0000318"/>
    <property type="project" value="GO_Central"/>
</dbReference>
<dbReference type="InParanoid" id="A2E9H1"/>
<dbReference type="Gene3D" id="3.40.30.10">
    <property type="entry name" value="Glutaredoxin"/>
    <property type="match status" value="1"/>
</dbReference>
<dbReference type="CDD" id="cd02961">
    <property type="entry name" value="PDI_a_family"/>
    <property type="match status" value="1"/>
</dbReference>
<dbReference type="KEGG" id="tva:4768670"/>
<dbReference type="SMR" id="A2E9H1"/>
<dbReference type="PANTHER" id="PTHR45672:SF3">
    <property type="entry name" value="THIOREDOXIN DOMAIN-CONTAINING PROTEIN 5"/>
    <property type="match status" value="1"/>
</dbReference>
<evidence type="ECO:0000256" key="3">
    <source>
        <dbReference type="SAM" id="Phobius"/>
    </source>
</evidence>
<dbReference type="Pfam" id="PF00085">
    <property type="entry name" value="Thioredoxin"/>
    <property type="match status" value="1"/>
</dbReference>
<organism evidence="5 6">
    <name type="scientific">Trichomonas vaginalis (strain ATCC PRA-98 / G3)</name>
    <dbReference type="NCBI Taxonomy" id="412133"/>
    <lineage>
        <taxon>Eukaryota</taxon>
        <taxon>Metamonada</taxon>
        <taxon>Parabasalia</taxon>
        <taxon>Trichomonadida</taxon>
        <taxon>Trichomonadidae</taxon>
        <taxon>Trichomonas</taxon>
    </lineage>
</organism>
<dbReference type="RefSeq" id="XP_001322958.1">
    <property type="nucleotide sequence ID" value="XM_001322923.1"/>
</dbReference>
<dbReference type="PROSITE" id="PS51352">
    <property type="entry name" value="THIOREDOXIN_2"/>
    <property type="match status" value="1"/>
</dbReference>
<dbReference type="InterPro" id="IPR036249">
    <property type="entry name" value="Thioredoxin-like_sf"/>
</dbReference>
<evidence type="ECO:0000259" key="4">
    <source>
        <dbReference type="PROSITE" id="PS51352"/>
    </source>
</evidence>
<dbReference type="VEuPathDB" id="TrichDB:TVAGG3_0001130"/>
<feature type="domain" description="Thioredoxin" evidence="4">
    <location>
        <begin position="1"/>
        <end position="121"/>
    </location>
</feature>
<keyword evidence="2" id="KW-0732">Signal</keyword>
<dbReference type="Proteomes" id="UP000001542">
    <property type="component" value="Unassembled WGS sequence"/>
</dbReference>
<accession>A2E9H1</accession>
<dbReference type="EMBL" id="DS113333">
    <property type="protein sequence ID" value="EAY10735.1"/>
    <property type="molecule type" value="Genomic_DNA"/>
</dbReference>
<proteinExistence type="inferred from homology"/>
<dbReference type="VEuPathDB" id="TrichDB:TVAG_364600"/>
<reference evidence="5" key="2">
    <citation type="journal article" date="2007" name="Science">
        <title>Draft genome sequence of the sexually transmitted pathogen Trichomonas vaginalis.</title>
        <authorList>
            <person name="Carlton J.M."/>
            <person name="Hirt R.P."/>
            <person name="Silva J.C."/>
            <person name="Delcher A.L."/>
            <person name="Schatz M."/>
            <person name="Zhao Q."/>
            <person name="Wortman J.R."/>
            <person name="Bidwell S.L."/>
            <person name="Alsmark U.C.M."/>
            <person name="Besteiro S."/>
            <person name="Sicheritz-Ponten T."/>
            <person name="Noel C.J."/>
            <person name="Dacks J.B."/>
            <person name="Foster P.G."/>
            <person name="Simillion C."/>
            <person name="Van de Peer Y."/>
            <person name="Miranda-Saavedra D."/>
            <person name="Barton G.J."/>
            <person name="Westrop G.D."/>
            <person name="Mueller S."/>
            <person name="Dessi D."/>
            <person name="Fiori P.L."/>
            <person name="Ren Q."/>
            <person name="Paulsen I."/>
            <person name="Zhang H."/>
            <person name="Bastida-Corcuera F.D."/>
            <person name="Simoes-Barbosa A."/>
            <person name="Brown M.T."/>
            <person name="Hayes R.D."/>
            <person name="Mukherjee M."/>
            <person name="Okumura C.Y."/>
            <person name="Schneider R."/>
            <person name="Smith A.J."/>
            <person name="Vanacova S."/>
            <person name="Villalvazo M."/>
            <person name="Haas B.J."/>
            <person name="Pertea M."/>
            <person name="Feldblyum T.V."/>
            <person name="Utterback T.R."/>
            <person name="Shu C.L."/>
            <person name="Osoegawa K."/>
            <person name="de Jong P.J."/>
            <person name="Hrdy I."/>
            <person name="Horvathova L."/>
            <person name="Zubacova Z."/>
            <person name="Dolezal P."/>
            <person name="Malik S.B."/>
            <person name="Logsdon J.M. Jr."/>
            <person name="Henze K."/>
            <person name="Gupta A."/>
            <person name="Wang C.C."/>
            <person name="Dunne R.L."/>
            <person name="Upcroft J.A."/>
            <person name="Upcroft P."/>
            <person name="White O."/>
            <person name="Salzberg S.L."/>
            <person name="Tang P."/>
            <person name="Chiu C.-H."/>
            <person name="Lee Y.-S."/>
            <person name="Embley T.M."/>
            <person name="Coombs G.H."/>
            <person name="Mottram J.C."/>
            <person name="Tachezy J."/>
            <person name="Fraser-Liggett C.M."/>
            <person name="Johnson P.J."/>
        </authorList>
    </citation>
    <scope>NUCLEOTIDE SEQUENCE [LARGE SCALE GENOMIC DNA]</scope>
    <source>
        <strain evidence="5">G3</strain>
    </source>
</reference>
<dbReference type="InterPro" id="IPR051063">
    <property type="entry name" value="PDI"/>
</dbReference>
<dbReference type="PANTHER" id="PTHR45672">
    <property type="entry name" value="PROTEIN DISULFIDE-ISOMERASE C17H9.14C-RELATED"/>
    <property type="match status" value="1"/>
</dbReference>
<protein>
    <submittedName>
        <fullName evidence="5">Thioredoxin family protein</fullName>
    </submittedName>
</protein>
<keyword evidence="3" id="KW-0472">Membrane</keyword>
<dbReference type="eggNOG" id="KOG0190">
    <property type="taxonomic scope" value="Eukaryota"/>
</dbReference>
<sequence>MLPLLTIWYSIDHDSEKDFLKIFPSITSIIFFFNPWCGHCQRARPLFQEFAKQHENLTNFVIAEIDCMHTDVLCKRQNVNGYPTVKLIDEQRNIHDQLNGEISVRSLNNFYWEKSLKHFIKSANDIEIAEKITNIKQTSVLTYYSNQYDDKSVEESYKEKLLDLPNPKPEIFIKHASKRHISIVRDSIFSDPIELPSNYSSETISNFSLSLLPELDTNIINRFNNSQRIILTFILPSSKYLSEIKSIKKTILPISQSVQFTYAIYDIKNPLIFELEIRRPSQISLYAINMQTNKYLQYNGKLNTRNVAKWVASVESSFINVNLRDYIIFDHVNEWKTMFIILTMAIVLYQSFNIRKKILNNKYYDVLTDESADVRDLIISQPEI</sequence>
<gene>
    <name evidence="5" type="ORF">TVAG_364600</name>
</gene>
<keyword evidence="3" id="KW-1133">Transmembrane helix</keyword>
<feature type="transmembrane region" description="Helical" evidence="3">
    <location>
        <begin position="335"/>
        <end position="352"/>
    </location>
</feature>
<dbReference type="GO" id="GO:0006457">
    <property type="term" value="P:protein folding"/>
    <property type="evidence" value="ECO:0000318"/>
    <property type="project" value="GO_Central"/>
</dbReference>
<dbReference type="InterPro" id="IPR013766">
    <property type="entry name" value="Thioredoxin_domain"/>
</dbReference>
<dbReference type="STRING" id="5722.A2E9H1"/>
<dbReference type="GO" id="GO:0005783">
    <property type="term" value="C:endoplasmic reticulum"/>
    <property type="evidence" value="ECO:0000318"/>
    <property type="project" value="GO_Central"/>
</dbReference>